<sequence length="63" mass="6665">MLFGNRQIAASAAPTTMKTCAQPSAEPENPGIDYPPTYNLKALLGIFLAQSPLLGVPDATARY</sequence>
<protein>
    <submittedName>
        <fullName evidence="1">Uncharacterized protein</fullName>
    </submittedName>
</protein>
<reference evidence="1 2" key="1">
    <citation type="journal article" date="2013" name="Genome Biol.">
        <title>Genomic analysis reveals key aspects of prokaryotic symbiosis in the phototrophic consortium "Chlorochromatium aggregatum".</title>
        <authorList>
            <person name="Liu Z."/>
            <person name="Muller J."/>
            <person name="Li T."/>
            <person name="Alvey R.M."/>
            <person name="Vogl K."/>
            <person name="Frigaard N.U."/>
            <person name="Rockwell N.C."/>
            <person name="Boyd E.S."/>
            <person name="Tomsho L.P."/>
            <person name="Schuster S.C."/>
            <person name="Henke P."/>
            <person name="Rohde M."/>
            <person name="Overmann J."/>
            <person name="Bryant D.A."/>
        </authorList>
    </citation>
    <scope>NUCLEOTIDE SEQUENCE [LARGE SCALE GENOMIC DNA]</scope>
    <source>
        <strain evidence="1">CR</strain>
    </source>
</reference>
<dbReference type="HOGENOM" id="CLU_2877479_0_0_4"/>
<organism evidence="1 2">
    <name type="scientific">Candidatus Symbiobacter mobilis CR</name>
    <dbReference type="NCBI Taxonomy" id="946483"/>
    <lineage>
        <taxon>Bacteria</taxon>
        <taxon>Pseudomonadati</taxon>
        <taxon>Pseudomonadota</taxon>
        <taxon>Betaproteobacteria</taxon>
        <taxon>Burkholderiales</taxon>
        <taxon>Comamonadaceae</taxon>
    </lineage>
</organism>
<proteinExistence type="predicted"/>
<evidence type="ECO:0000313" key="1">
    <source>
        <dbReference type="EMBL" id="AGX88661.1"/>
    </source>
</evidence>
<name>U5NAR2_9BURK</name>
<dbReference type="AlphaFoldDB" id="U5NAR2"/>
<dbReference type="STRING" id="946483.Cenrod_2610"/>
<dbReference type="EMBL" id="CP004885">
    <property type="protein sequence ID" value="AGX88661.1"/>
    <property type="molecule type" value="Genomic_DNA"/>
</dbReference>
<keyword evidence="2" id="KW-1185">Reference proteome</keyword>
<dbReference type="Proteomes" id="UP000017184">
    <property type="component" value="Chromosome"/>
</dbReference>
<accession>U5NAR2</accession>
<dbReference type="KEGG" id="cbx:Cenrod_2610"/>
<gene>
    <name evidence="1" type="ORF">Cenrod_2610</name>
</gene>
<evidence type="ECO:0000313" key="2">
    <source>
        <dbReference type="Proteomes" id="UP000017184"/>
    </source>
</evidence>